<dbReference type="SMART" id="SM01236">
    <property type="entry name" value="Haem_oxygenase_2"/>
    <property type="match status" value="1"/>
</dbReference>
<gene>
    <name evidence="1" type="ORF">GCM10023340_10210</name>
</gene>
<reference evidence="2" key="1">
    <citation type="journal article" date="2019" name="Int. J. Syst. Evol. Microbiol.">
        <title>The Global Catalogue of Microorganisms (GCM) 10K type strain sequencing project: providing services to taxonomists for standard genome sequencing and annotation.</title>
        <authorList>
            <consortium name="The Broad Institute Genomics Platform"/>
            <consortium name="The Broad Institute Genome Sequencing Center for Infectious Disease"/>
            <person name="Wu L."/>
            <person name="Ma J."/>
        </authorList>
    </citation>
    <scope>NUCLEOTIDE SEQUENCE [LARGE SCALE GENOMIC DNA]</scope>
    <source>
        <strain evidence="2">JCM 18459</strain>
    </source>
</reference>
<sequence length="329" mass="36220">MRAPLPAPRGAVSKRLLESLLGAEDVARDVVDDESGPERDPEDDALALFVLHELHYRGFEGVDERWEWSPRLAPLRHRLETDLENDLRARWLASGATVPEAGAAGGHDVPTLLAELVAAEDGPSLARHVQRHATREQAESLLRQRSLYHLKEADPTTWVIPRLESGPKAAMLEVQFDEYGNGDPARMHHRLFEDGLRASGIDAGYGRHVDEASTEVLEQNNALTMFGLHRRLRGAAIGHFAAFEATSSVPSRQLSQGLARLGFPPEMCAYYDEHVEADAVHEQVVLRDICAAVVAAEPEQLDEVLFGAWVCLDLETRTARATLAAWGAA</sequence>
<proteinExistence type="predicted"/>
<evidence type="ECO:0000313" key="1">
    <source>
        <dbReference type="EMBL" id="GAA5143843.1"/>
    </source>
</evidence>
<dbReference type="Pfam" id="PF14518">
    <property type="entry name" value="Haem_oxygenas_2"/>
    <property type="match status" value="1"/>
</dbReference>
<dbReference type="RefSeq" id="WP_345455184.1">
    <property type="nucleotide sequence ID" value="NZ_BAABKG010000001.1"/>
</dbReference>
<organism evidence="1 2">
    <name type="scientific">Nocardioides marinquilinus</name>
    <dbReference type="NCBI Taxonomy" id="1210400"/>
    <lineage>
        <taxon>Bacteria</taxon>
        <taxon>Bacillati</taxon>
        <taxon>Actinomycetota</taxon>
        <taxon>Actinomycetes</taxon>
        <taxon>Propionibacteriales</taxon>
        <taxon>Nocardioidaceae</taxon>
        <taxon>Nocardioides</taxon>
    </lineage>
</organism>
<dbReference type="EMBL" id="BAABKG010000001">
    <property type="protein sequence ID" value="GAA5143843.1"/>
    <property type="molecule type" value="Genomic_DNA"/>
</dbReference>
<protein>
    <submittedName>
        <fullName evidence="1">Iron-containing redox enzyme family protein</fullName>
    </submittedName>
</protein>
<keyword evidence="2" id="KW-1185">Reference proteome</keyword>
<comment type="caution">
    <text evidence="1">The sequence shown here is derived from an EMBL/GenBank/DDBJ whole genome shotgun (WGS) entry which is preliminary data.</text>
</comment>
<dbReference type="SUPFAM" id="SSF48613">
    <property type="entry name" value="Heme oxygenase-like"/>
    <property type="match status" value="1"/>
</dbReference>
<dbReference type="Proteomes" id="UP001500221">
    <property type="component" value="Unassembled WGS sequence"/>
</dbReference>
<dbReference type="InterPro" id="IPR016084">
    <property type="entry name" value="Haem_Oase-like_multi-hlx"/>
</dbReference>
<name>A0ABP9PBR9_9ACTN</name>
<dbReference type="Gene3D" id="1.20.910.10">
    <property type="entry name" value="Heme oxygenase-like"/>
    <property type="match status" value="1"/>
</dbReference>
<evidence type="ECO:0000313" key="2">
    <source>
        <dbReference type="Proteomes" id="UP001500221"/>
    </source>
</evidence>
<accession>A0ABP9PBR9</accession>